<comment type="caution">
    <text evidence="2">The sequence shown here is derived from an EMBL/GenBank/DDBJ whole genome shotgun (WGS) entry which is preliminary data.</text>
</comment>
<feature type="domain" description="SHOCT" evidence="1">
    <location>
        <begin position="1"/>
        <end position="22"/>
    </location>
</feature>
<gene>
    <name evidence="2" type="ORF">ACFO3P_05630</name>
</gene>
<sequence>MKKYKNLLDAGAITEEEYNQKKSNY</sequence>
<organism evidence="2 3">
    <name type="scientific">Oceanobacillus aidingensis</name>
    <dbReference type="NCBI Taxonomy" id="645964"/>
    <lineage>
        <taxon>Bacteria</taxon>
        <taxon>Bacillati</taxon>
        <taxon>Bacillota</taxon>
        <taxon>Bacilli</taxon>
        <taxon>Bacillales</taxon>
        <taxon>Bacillaceae</taxon>
        <taxon>Oceanobacillus</taxon>
    </lineage>
</organism>
<dbReference type="InterPro" id="IPR018649">
    <property type="entry name" value="SHOCT"/>
</dbReference>
<protein>
    <submittedName>
        <fullName evidence="2">SHOCT domain-containing protein</fullName>
    </submittedName>
</protein>
<evidence type="ECO:0000259" key="1">
    <source>
        <dbReference type="Pfam" id="PF09851"/>
    </source>
</evidence>
<keyword evidence="3" id="KW-1185">Reference proteome</keyword>
<name>A0ABV9JVK2_9BACI</name>
<evidence type="ECO:0000313" key="2">
    <source>
        <dbReference type="EMBL" id="MFC4661694.1"/>
    </source>
</evidence>
<dbReference type="RefSeq" id="WP_379542304.1">
    <property type="nucleotide sequence ID" value="NZ_JBHSFT010000008.1"/>
</dbReference>
<accession>A0ABV9JVK2</accession>
<dbReference type="Pfam" id="PF09851">
    <property type="entry name" value="SHOCT"/>
    <property type="match status" value="1"/>
</dbReference>
<evidence type="ECO:0000313" key="3">
    <source>
        <dbReference type="Proteomes" id="UP001595988"/>
    </source>
</evidence>
<proteinExistence type="predicted"/>
<dbReference type="EMBL" id="JBHSFT010000008">
    <property type="protein sequence ID" value="MFC4661694.1"/>
    <property type="molecule type" value="Genomic_DNA"/>
</dbReference>
<reference evidence="3" key="1">
    <citation type="journal article" date="2019" name="Int. J. Syst. Evol. Microbiol.">
        <title>The Global Catalogue of Microorganisms (GCM) 10K type strain sequencing project: providing services to taxonomists for standard genome sequencing and annotation.</title>
        <authorList>
            <consortium name="The Broad Institute Genomics Platform"/>
            <consortium name="The Broad Institute Genome Sequencing Center for Infectious Disease"/>
            <person name="Wu L."/>
            <person name="Ma J."/>
        </authorList>
    </citation>
    <scope>NUCLEOTIDE SEQUENCE [LARGE SCALE GENOMIC DNA]</scope>
    <source>
        <strain evidence="3">CCUG 37257</strain>
    </source>
</reference>
<dbReference type="Proteomes" id="UP001595988">
    <property type="component" value="Unassembled WGS sequence"/>
</dbReference>